<evidence type="ECO:0000313" key="2">
    <source>
        <dbReference type="Proteomes" id="UP000321580"/>
    </source>
</evidence>
<gene>
    <name evidence="1" type="ORF">FRY97_11775</name>
</gene>
<dbReference type="RefSeq" id="WP_147167737.1">
    <property type="nucleotide sequence ID" value="NZ_VOOR01000022.1"/>
</dbReference>
<comment type="caution">
    <text evidence="1">The sequence shown here is derived from an EMBL/GenBank/DDBJ whole genome shotgun (WGS) entry which is preliminary data.</text>
</comment>
<accession>A0A5C6RLS7</accession>
<proteinExistence type="predicted"/>
<dbReference type="AlphaFoldDB" id="A0A5C6RLS7"/>
<reference evidence="1 2" key="1">
    <citation type="submission" date="2019-08" db="EMBL/GenBank/DDBJ databases">
        <title>Genome of Phaeodactylibacter luteus.</title>
        <authorList>
            <person name="Bowman J.P."/>
        </authorList>
    </citation>
    <scope>NUCLEOTIDE SEQUENCE [LARGE SCALE GENOMIC DNA]</scope>
    <source>
        <strain evidence="1 2">KCTC 42180</strain>
    </source>
</reference>
<evidence type="ECO:0000313" key="1">
    <source>
        <dbReference type="EMBL" id="TXB62869.1"/>
    </source>
</evidence>
<dbReference type="OrthoDB" id="751053at2"/>
<name>A0A5C6RLS7_9BACT</name>
<dbReference type="Proteomes" id="UP000321580">
    <property type="component" value="Unassembled WGS sequence"/>
</dbReference>
<protein>
    <submittedName>
        <fullName evidence="1">Uncharacterized protein</fullName>
    </submittedName>
</protein>
<dbReference type="PROSITE" id="PS51257">
    <property type="entry name" value="PROKAR_LIPOPROTEIN"/>
    <property type="match status" value="1"/>
</dbReference>
<keyword evidence="2" id="KW-1185">Reference proteome</keyword>
<organism evidence="1 2">
    <name type="scientific">Phaeodactylibacter luteus</name>
    <dbReference type="NCBI Taxonomy" id="1564516"/>
    <lineage>
        <taxon>Bacteria</taxon>
        <taxon>Pseudomonadati</taxon>
        <taxon>Bacteroidota</taxon>
        <taxon>Saprospiria</taxon>
        <taxon>Saprospirales</taxon>
        <taxon>Haliscomenobacteraceae</taxon>
        <taxon>Phaeodactylibacter</taxon>
    </lineage>
</organism>
<dbReference type="EMBL" id="VOOR01000022">
    <property type="protein sequence ID" value="TXB62869.1"/>
    <property type="molecule type" value="Genomic_DNA"/>
</dbReference>
<sequence>MRMTLLFLLFASVIMSCDKEEEMQKEGNCLTAVINGEEFTAETTTGTFSISSVNYEGLGVQETRILTILGTIVDLSGGTESITLSFGCTEFDPELNIAKLDSGCGMSMTYSDFSFSNPNGSIVVEAVDGIVDIEELTEGKIRGTFFFSGEDQDGQTYNVTDGFFETTINE</sequence>